<dbReference type="STRING" id="348802.A0A0D2EHT6"/>
<keyword evidence="4" id="KW-0862">Zinc</keyword>
<evidence type="ECO:0000256" key="4">
    <source>
        <dbReference type="ARBA" id="ARBA00022833"/>
    </source>
</evidence>
<evidence type="ECO:0000313" key="7">
    <source>
        <dbReference type="Proteomes" id="UP000054342"/>
    </source>
</evidence>
<accession>A0A0D2EHT6</accession>
<protein>
    <recommendedName>
        <fullName evidence="5">Amidohydrolase-related domain-containing protein</fullName>
    </recommendedName>
</protein>
<feature type="domain" description="Amidohydrolase-related" evidence="5">
    <location>
        <begin position="62"/>
        <end position="416"/>
    </location>
</feature>
<dbReference type="SUPFAM" id="SSF51338">
    <property type="entry name" value="Composite domain of metallo-dependent hydrolases"/>
    <property type="match status" value="2"/>
</dbReference>
<reference evidence="6 7" key="1">
    <citation type="submission" date="2015-01" db="EMBL/GenBank/DDBJ databases">
        <title>The Genome Sequence of Exophiala xenobiotica CBS118157.</title>
        <authorList>
            <consortium name="The Broad Institute Genomics Platform"/>
            <person name="Cuomo C."/>
            <person name="de Hoog S."/>
            <person name="Gorbushina A."/>
            <person name="Stielow B."/>
            <person name="Teixiera M."/>
            <person name="Abouelleil A."/>
            <person name="Chapman S.B."/>
            <person name="Priest M."/>
            <person name="Young S.K."/>
            <person name="Wortman J."/>
            <person name="Nusbaum C."/>
            <person name="Birren B."/>
        </authorList>
    </citation>
    <scope>NUCLEOTIDE SEQUENCE [LARGE SCALE GENOMIC DNA]</scope>
    <source>
        <strain evidence="6 7">CBS 118157</strain>
    </source>
</reference>
<dbReference type="Pfam" id="PF01979">
    <property type="entry name" value="Amidohydro_1"/>
    <property type="match status" value="1"/>
</dbReference>
<dbReference type="PANTHER" id="PTHR11271">
    <property type="entry name" value="GUANINE DEAMINASE"/>
    <property type="match status" value="1"/>
</dbReference>
<keyword evidence="7" id="KW-1185">Reference proteome</keyword>
<dbReference type="InterPro" id="IPR032466">
    <property type="entry name" value="Metal_Hydrolase"/>
</dbReference>
<dbReference type="GO" id="GO:0005829">
    <property type="term" value="C:cytosol"/>
    <property type="evidence" value="ECO:0007669"/>
    <property type="project" value="TreeGrafter"/>
</dbReference>
<dbReference type="Gene3D" id="2.30.40.10">
    <property type="entry name" value="Urease, subunit C, domain 1"/>
    <property type="match status" value="1"/>
</dbReference>
<dbReference type="HOGENOM" id="CLU_012358_11_1_1"/>
<evidence type="ECO:0000256" key="1">
    <source>
        <dbReference type="ARBA" id="ARBA00001947"/>
    </source>
</evidence>
<dbReference type="AlphaFoldDB" id="A0A0D2EHT6"/>
<evidence type="ECO:0000313" key="6">
    <source>
        <dbReference type="EMBL" id="KIW54200.1"/>
    </source>
</evidence>
<proteinExistence type="predicted"/>
<evidence type="ECO:0000256" key="2">
    <source>
        <dbReference type="ARBA" id="ARBA00022723"/>
    </source>
</evidence>
<dbReference type="RefSeq" id="XP_013314784.1">
    <property type="nucleotide sequence ID" value="XM_013459330.1"/>
</dbReference>
<evidence type="ECO:0000256" key="3">
    <source>
        <dbReference type="ARBA" id="ARBA00022801"/>
    </source>
</evidence>
<keyword evidence="3" id="KW-0378">Hydrolase</keyword>
<gene>
    <name evidence="6" type="ORF">PV05_06574</name>
</gene>
<dbReference type="OrthoDB" id="194468at2759"/>
<dbReference type="SUPFAM" id="SSF51556">
    <property type="entry name" value="Metallo-dependent hydrolases"/>
    <property type="match status" value="1"/>
</dbReference>
<dbReference type="GO" id="GO:0046872">
    <property type="term" value="F:metal ion binding"/>
    <property type="evidence" value="ECO:0007669"/>
    <property type="project" value="UniProtKB-KW"/>
</dbReference>
<dbReference type="GO" id="GO:0019239">
    <property type="term" value="F:deaminase activity"/>
    <property type="evidence" value="ECO:0007669"/>
    <property type="project" value="TreeGrafter"/>
</dbReference>
<keyword evidence="2" id="KW-0479">Metal-binding</keyword>
<dbReference type="GeneID" id="25328482"/>
<sequence length="480" mass="53395">MGTKILKNGTVLAFDDKLATVKVLPQAHVIIEDDHITAILEPHEAEENTFSAAEVLDVTGHIVSPGFVNTHCHTWQTAYRTLGPDITLAQYFGWVSQRAANIDEWGAQDIYISSLEGYLEGINAGITSYVEHAHCNWGEHVMKAAFDGAIDSGARIWWCYHPVSRAGFDAEKQIGILQELRSKTSQKDDLIRLGLAVDGLDGMSAEEIQQTKQAAIDIKAEALTSHYLGGPWPFAKDLVNIAEKHELHKLEVPYIWSHAGFLTSTEMDSLRQHDQYVSITPESEMHYGHGQDTSRLIHDQAALGIDTNWTFSHDILLQARLWLQNMRGHCSTEILKRGKIPKQNPMAVVDAFLLATRNGGRSLRRDDIGVLKVGAKADIVCFDGSSVNMLGWTDPVAAVVLHSNIGDIKHVMIGGQFRKKNGQLVLKSGNWEDVSERFKQTSQRIQEAFRHPPPLPEAAWGRQTFEDNAKVTTAKLTDRS</sequence>
<dbReference type="Proteomes" id="UP000054342">
    <property type="component" value="Unassembled WGS sequence"/>
</dbReference>
<dbReference type="PANTHER" id="PTHR11271:SF37">
    <property type="entry name" value="FAMILY PROTEIN, PUTATIVE (AFU_ORTHOLOGUE AFUA_4G00460)-RELATED"/>
    <property type="match status" value="1"/>
</dbReference>
<dbReference type="EMBL" id="KN847320">
    <property type="protein sequence ID" value="KIW54200.1"/>
    <property type="molecule type" value="Genomic_DNA"/>
</dbReference>
<evidence type="ECO:0000259" key="5">
    <source>
        <dbReference type="Pfam" id="PF01979"/>
    </source>
</evidence>
<dbReference type="InterPro" id="IPR051607">
    <property type="entry name" value="Metallo-dep_hydrolases"/>
</dbReference>
<dbReference type="InterPro" id="IPR006680">
    <property type="entry name" value="Amidohydro-rel"/>
</dbReference>
<dbReference type="InterPro" id="IPR011059">
    <property type="entry name" value="Metal-dep_hydrolase_composite"/>
</dbReference>
<organism evidence="6 7">
    <name type="scientific">Exophiala xenobiotica</name>
    <dbReference type="NCBI Taxonomy" id="348802"/>
    <lineage>
        <taxon>Eukaryota</taxon>
        <taxon>Fungi</taxon>
        <taxon>Dikarya</taxon>
        <taxon>Ascomycota</taxon>
        <taxon>Pezizomycotina</taxon>
        <taxon>Eurotiomycetes</taxon>
        <taxon>Chaetothyriomycetidae</taxon>
        <taxon>Chaetothyriales</taxon>
        <taxon>Herpotrichiellaceae</taxon>
        <taxon>Exophiala</taxon>
    </lineage>
</organism>
<dbReference type="Gene3D" id="3.20.20.140">
    <property type="entry name" value="Metal-dependent hydrolases"/>
    <property type="match status" value="1"/>
</dbReference>
<name>A0A0D2EHT6_9EURO</name>
<comment type="cofactor">
    <cofactor evidence="1">
        <name>Zn(2+)</name>
        <dbReference type="ChEBI" id="CHEBI:29105"/>
    </cofactor>
</comment>